<dbReference type="PANTHER" id="PTHR48105">
    <property type="entry name" value="THIOREDOXIN REDUCTASE 1-RELATED-RELATED"/>
    <property type="match status" value="1"/>
</dbReference>
<dbReference type="InterPro" id="IPR050097">
    <property type="entry name" value="Ferredoxin-NADP_redctase_2"/>
</dbReference>
<dbReference type="EMBL" id="VCIZ01000015">
    <property type="protein sequence ID" value="TSP10458.1"/>
    <property type="molecule type" value="Genomic_DNA"/>
</dbReference>
<dbReference type="SUPFAM" id="SSF51206">
    <property type="entry name" value="cAMP-binding domain-like"/>
    <property type="match status" value="1"/>
</dbReference>
<dbReference type="PROSITE" id="PS50042">
    <property type="entry name" value="CNMP_BINDING_3"/>
    <property type="match status" value="1"/>
</dbReference>
<organism evidence="4 5">
    <name type="scientific">Cupriavidus campinensis</name>
    <dbReference type="NCBI Taxonomy" id="151783"/>
    <lineage>
        <taxon>Bacteria</taxon>
        <taxon>Pseudomonadati</taxon>
        <taxon>Pseudomonadota</taxon>
        <taxon>Betaproteobacteria</taxon>
        <taxon>Burkholderiales</taxon>
        <taxon>Burkholderiaceae</taxon>
        <taxon>Cupriavidus</taxon>
    </lineage>
</organism>
<dbReference type="Pfam" id="PF00027">
    <property type="entry name" value="cNMP_binding"/>
    <property type="match status" value="1"/>
</dbReference>
<sequence>MDTLPTPLTSAAAGDASGEQSAAPVVAFHRRQMYPHLSAADIARIAPYGAERTWRAGELVVRTGDPASGLVLVVEGRVRIVQRDGIGDSALVVEHGPGNFLAEIGQLSGMPELVDGIAMEDVRAIVVRPACLRSLMVAEAVLGELIMQALILRRSAMIQRGRGPSLVGHGSDAAMVELQALLRRNNYPYSVFDLDTDEDAAGMLRKFEAHEADLPLMICPNGTVLRRPDATQVLACLGLLPELDKDRVYDVGIVGAGPAGLAAAVYAASEGLRVIVLDALSPGGQAGASARIENYLGFPAGISGHALTANAYAQAQKFGAHIASPVEVDRLECGTVLKVRTKAGETVRARTVIIASGAAYRRPPIPNRATYEGRGLYYWASPVEAKLCARQEVVLVGGGNSAGQAAVFLGAHAAHVHIVIRGPSLEQSMSRYLIDRIAAQPNITVHAHTELVGLSGDARLTGVVLRNRETGVEEKKAIQHVFLFTGAEPNTAWLGGCQVGLDQKGFVLTGAQAGQPTNTLETCVPGVFAIGDVRSGSTKRVATAVGEGAVVVSQIHGYLAAAQEAA</sequence>
<dbReference type="InterPro" id="IPR014710">
    <property type="entry name" value="RmlC-like_jellyroll"/>
</dbReference>
<dbReference type="SMART" id="SM00100">
    <property type="entry name" value="cNMP"/>
    <property type="match status" value="1"/>
</dbReference>
<keyword evidence="1" id="KW-0285">Flavoprotein</keyword>
<name>A0ABY3EI19_9BURK</name>
<dbReference type="Proteomes" id="UP000318943">
    <property type="component" value="Unassembled WGS sequence"/>
</dbReference>
<dbReference type="RefSeq" id="WP_144200983.1">
    <property type="nucleotide sequence ID" value="NZ_CAJPVH010000002.1"/>
</dbReference>
<evidence type="ECO:0000313" key="5">
    <source>
        <dbReference type="Proteomes" id="UP000318943"/>
    </source>
</evidence>
<keyword evidence="5" id="KW-1185">Reference proteome</keyword>
<dbReference type="InterPro" id="IPR000595">
    <property type="entry name" value="cNMP-bd_dom"/>
</dbReference>
<evidence type="ECO:0000259" key="3">
    <source>
        <dbReference type="PROSITE" id="PS50042"/>
    </source>
</evidence>
<evidence type="ECO:0000256" key="2">
    <source>
        <dbReference type="ARBA" id="ARBA00023002"/>
    </source>
</evidence>
<dbReference type="Gene3D" id="2.60.120.10">
    <property type="entry name" value="Jelly Rolls"/>
    <property type="match status" value="1"/>
</dbReference>
<feature type="domain" description="Cyclic nucleotide-binding" evidence="3">
    <location>
        <begin position="33"/>
        <end position="153"/>
    </location>
</feature>
<gene>
    <name evidence="4" type="ORF">FGG12_21980</name>
</gene>
<evidence type="ECO:0000256" key="1">
    <source>
        <dbReference type="ARBA" id="ARBA00022630"/>
    </source>
</evidence>
<dbReference type="PRINTS" id="PR00469">
    <property type="entry name" value="PNDRDTASEII"/>
</dbReference>
<dbReference type="PROSITE" id="PS00888">
    <property type="entry name" value="CNMP_BINDING_1"/>
    <property type="match status" value="1"/>
</dbReference>
<accession>A0ABY3EI19</accession>
<keyword evidence="2" id="KW-0560">Oxidoreductase</keyword>
<dbReference type="InterPro" id="IPR018488">
    <property type="entry name" value="cNMP-bd_CS"/>
</dbReference>
<dbReference type="CDD" id="cd00038">
    <property type="entry name" value="CAP_ED"/>
    <property type="match status" value="1"/>
</dbReference>
<dbReference type="InterPro" id="IPR036188">
    <property type="entry name" value="FAD/NAD-bd_sf"/>
</dbReference>
<dbReference type="Gene3D" id="3.50.50.60">
    <property type="entry name" value="FAD/NAD(P)-binding domain"/>
    <property type="match status" value="2"/>
</dbReference>
<reference evidence="4 5" key="1">
    <citation type="submission" date="2019-05" db="EMBL/GenBank/DDBJ databases">
        <title>Whole genome sequence analysis of Cupriavidus campinensis S14E4C strain.</title>
        <authorList>
            <person name="Abbaszade G."/>
            <person name="Szabo A."/>
            <person name="Toumi M."/>
            <person name="Toth E."/>
        </authorList>
    </citation>
    <scope>NUCLEOTIDE SEQUENCE [LARGE SCALE GENOMIC DNA]</scope>
    <source>
        <strain evidence="4 5">S14E4C</strain>
    </source>
</reference>
<evidence type="ECO:0000313" key="4">
    <source>
        <dbReference type="EMBL" id="TSP10458.1"/>
    </source>
</evidence>
<dbReference type="PRINTS" id="PR00368">
    <property type="entry name" value="FADPNR"/>
</dbReference>
<proteinExistence type="predicted"/>
<comment type="caution">
    <text evidence="4">The sequence shown here is derived from an EMBL/GenBank/DDBJ whole genome shotgun (WGS) entry which is preliminary data.</text>
</comment>
<protein>
    <submittedName>
        <fullName evidence="4">Cyclic nucleotide-binding domain-containing protein</fullName>
    </submittedName>
</protein>
<dbReference type="Pfam" id="PF07992">
    <property type="entry name" value="Pyr_redox_2"/>
    <property type="match status" value="1"/>
</dbReference>
<dbReference type="SUPFAM" id="SSF51905">
    <property type="entry name" value="FAD/NAD(P)-binding domain"/>
    <property type="match status" value="1"/>
</dbReference>
<dbReference type="InterPro" id="IPR023753">
    <property type="entry name" value="FAD/NAD-binding_dom"/>
</dbReference>
<dbReference type="InterPro" id="IPR018490">
    <property type="entry name" value="cNMP-bd_dom_sf"/>
</dbReference>